<dbReference type="Pfam" id="PF01180">
    <property type="entry name" value="DHO_dh"/>
    <property type="match status" value="1"/>
</dbReference>
<dbReference type="STRING" id="630390.A0A180GJD4"/>
<keyword evidence="5" id="KW-0560">Oxidoreductase</keyword>
<dbReference type="InterPro" id="IPR050074">
    <property type="entry name" value="DHO_dehydrogenase"/>
</dbReference>
<dbReference type="EnsemblFungi" id="PTTG_27537-t43_1">
    <property type="protein sequence ID" value="PTTG_27537-t43_1-p1"/>
    <property type="gene ID" value="PTTG_27537"/>
</dbReference>
<dbReference type="PANTHER" id="PTHR48109:SF4">
    <property type="entry name" value="DIHYDROOROTATE DEHYDROGENASE (QUINONE), MITOCHONDRIAL"/>
    <property type="match status" value="1"/>
</dbReference>
<evidence type="ECO:0000256" key="3">
    <source>
        <dbReference type="ARBA" id="ARBA00022630"/>
    </source>
</evidence>
<comment type="cofactor">
    <cofactor evidence="1">
        <name>FMN</name>
        <dbReference type="ChEBI" id="CHEBI:58210"/>
    </cofactor>
</comment>
<dbReference type="GO" id="GO:0004152">
    <property type="term" value="F:dihydroorotate dehydrogenase activity"/>
    <property type="evidence" value="ECO:0007669"/>
    <property type="project" value="TreeGrafter"/>
</dbReference>
<reference evidence="8 9" key="3">
    <citation type="journal article" date="2017" name="G3 (Bethesda)">
        <title>Comparative analysis highlights variable genome content of wheat rusts and divergence of the mating loci.</title>
        <authorList>
            <person name="Cuomo C.A."/>
            <person name="Bakkeren G."/>
            <person name="Khalil H.B."/>
            <person name="Panwar V."/>
            <person name="Joly D."/>
            <person name="Linning R."/>
            <person name="Sakthikumar S."/>
            <person name="Song X."/>
            <person name="Adiconis X."/>
            <person name="Fan L."/>
            <person name="Goldberg J.M."/>
            <person name="Levin J.Z."/>
            <person name="Young S."/>
            <person name="Zeng Q."/>
            <person name="Anikster Y."/>
            <person name="Bruce M."/>
            <person name="Wang M."/>
            <person name="Yin C."/>
            <person name="McCallum B."/>
            <person name="Szabo L.J."/>
            <person name="Hulbert S."/>
            <person name="Chen X."/>
            <person name="Fellers J.P."/>
        </authorList>
    </citation>
    <scope>NUCLEOTIDE SEQUENCE</scope>
    <source>
        <strain evidence="9">Isolate 1-1 / race 1 (BBBD)</strain>
        <strain evidence="8">isolate 1-1 / race 1 (BBBD)</strain>
    </source>
</reference>
<reference evidence="8" key="4">
    <citation type="submission" date="2025-05" db="UniProtKB">
        <authorList>
            <consortium name="EnsemblFungi"/>
        </authorList>
    </citation>
    <scope>IDENTIFICATION</scope>
    <source>
        <strain evidence="8">isolate 1-1 / race 1 (BBBD)</strain>
    </source>
</reference>
<dbReference type="Gene3D" id="3.20.20.70">
    <property type="entry name" value="Aldolase class I"/>
    <property type="match status" value="1"/>
</dbReference>
<dbReference type="GO" id="GO:0009220">
    <property type="term" value="P:pyrimidine ribonucleotide biosynthetic process"/>
    <property type="evidence" value="ECO:0007669"/>
    <property type="project" value="TreeGrafter"/>
</dbReference>
<dbReference type="InterPro" id="IPR013785">
    <property type="entry name" value="Aldolase_TIM"/>
</dbReference>
<evidence type="ECO:0000259" key="6">
    <source>
        <dbReference type="Pfam" id="PF01180"/>
    </source>
</evidence>
<dbReference type="EMBL" id="ADAS02000059">
    <property type="protein sequence ID" value="OAV92775.1"/>
    <property type="molecule type" value="Genomic_DNA"/>
</dbReference>
<dbReference type="AlphaFoldDB" id="A0A180GJD4"/>
<evidence type="ECO:0000313" key="9">
    <source>
        <dbReference type="Proteomes" id="UP000005240"/>
    </source>
</evidence>
<protein>
    <submittedName>
        <fullName evidence="8">DHO_dh domain-containing protein</fullName>
    </submittedName>
</protein>
<dbReference type="VEuPathDB" id="FungiDB:PTTG_27537"/>
<sequence>MVAVVVADVLVVNVSLPNTPGPCGLQSKDAFDRLLFDVVCTRGELPSSTNSNSTCPAVLVKTITPDLSTQELVDIATVAKQAKVDGIIISNTTTSCPAGSGSSKQ</sequence>
<dbReference type="GO" id="GO:0005743">
    <property type="term" value="C:mitochondrial inner membrane"/>
    <property type="evidence" value="ECO:0007669"/>
    <property type="project" value="TreeGrafter"/>
</dbReference>
<name>A0A180GJD4_PUCT1</name>
<evidence type="ECO:0000256" key="5">
    <source>
        <dbReference type="ARBA" id="ARBA00023002"/>
    </source>
</evidence>
<evidence type="ECO:0000313" key="7">
    <source>
        <dbReference type="EMBL" id="OAV92775.1"/>
    </source>
</evidence>
<gene>
    <name evidence="7" type="ORF">PTTG_27537</name>
</gene>
<evidence type="ECO:0000256" key="2">
    <source>
        <dbReference type="ARBA" id="ARBA00004725"/>
    </source>
</evidence>
<dbReference type="PANTHER" id="PTHR48109">
    <property type="entry name" value="DIHYDROOROTATE DEHYDROGENASE (QUINONE), MITOCHONDRIAL-RELATED"/>
    <property type="match status" value="1"/>
</dbReference>
<reference evidence="7" key="2">
    <citation type="submission" date="2016-05" db="EMBL/GenBank/DDBJ databases">
        <title>Comparative analysis highlights variable genome content of wheat rusts and divergence of the mating loci.</title>
        <authorList>
            <person name="Cuomo C.A."/>
            <person name="Bakkeren G."/>
            <person name="Szabo L."/>
            <person name="Khalil H."/>
            <person name="Joly D."/>
            <person name="Goldberg J."/>
            <person name="Young S."/>
            <person name="Zeng Q."/>
            <person name="Fellers J."/>
        </authorList>
    </citation>
    <scope>NUCLEOTIDE SEQUENCE [LARGE SCALE GENOMIC DNA]</scope>
    <source>
        <strain evidence="7">1-1 BBBD Race 1</strain>
    </source>
</reference>
<dbReference type="GO" id="GO:0006207">
    <property type="term" value="P:'de novo' pyrimidine nucleobase biosynthetic process"/>
    <property type="evidence" value="ECO:0007669"/>
    <property type="project" value="TreeGrafter"/>
</dbReference>
<proteinExistence type="predicted"/>
<keyword evidence="3" id="KW-0285">Flavoprotein</keyword>
<organism evidence="7">
    <name type="scientific">Puccinia triticina (isolate 1-1 / race 1 (BBBD))</name>
    <name type="common">Brown leaf rust fungus</name>
    <dbReference type="NCBI Taxonomy" id="630390"/>
    <lineage>
        <taxon>Eukaryota</taxon>
        <taxon>Fungi</taxon>
        <taxon>Dikarya</taxon>
        <taxon>Basidiomycota</taxon>
        <taxon>Pucciniomycotina</taxon>
        <taxon>Pucciniomycetes</taxon>
        <taxon>Pucciniales</taxon>
        <taxon>Pucciniaceae</taxon>
        <taxon>Puccinia</taxon>
    </lineage>
</organism>
<dbReference type="InterPro" id="IPR005720">
    <property type="entry name" value="Dihydroorotate_DH_cat"/>
</dbReference>
<evidence type="ECO:0000256" key="4">
    <source>
        <dbReference type="ARBA" id="ARBA00022643"/>
    </source>
</evidence>
<dbReference type="Proteomes" id="UP000005240">
    <property type="component" value="Unassembled WGS sequence"/>
</dbReference>
<dbReference type="OrthoDB" id="14784at2759"/>
<keyword evidence="4" id="KW-0288">FMN</keyword>
<accession>A0A180GJD4</accession>
<evidence type="ECO:0000313" key="8">
    <source>
        <dbReference type="EnsemblFungi" id="PTTG_27537-t43_1-p1"/>
    </source>
</evidence>
<dbReference type="SUPFAM" id="SSF51395">
    <property type="entry name" value="FMN-linked oxidoreductases"/>
    <property type="match status" value="1"/>
</dbReference>
<reference evidence="7" key="1">
    <citation type="submission" date="2009-11" db="EMBL/GenBank/DDBJ databases">
        <authorList>
            <consortium name="The Broad Institute Genome Sequencing Platform"/>
            <person name="Ward D."/>
            <person name="Feldgarden M."/>
            <person name="Earl A."/>
            <person name="Young S.K."/>
            <person name="Zeng Q."/>
            <person name="Koehrsen M."/>
            <person name="Alvarado L."/>
            <person name="Berlin A."/>
            <person name="Bochicchio J."/>
            <person name="Borenstein D."/>
            <person name="Chapman S.B."/>
            <person name="Chen Z."/>
            <person name="Engels R."/>
            <person name="Freedman E."/>
            <person name="Gellesch M."/>
            <person name="Goldberg J."/>
            <person name="Griggs A."/>
            <person name="Gujja S."/>
            <person name="Heilman E."/>
            <person name="Heiman D."/>
            <person name="Hepburn T."/>
            <person name="Howarth C."/>
            <person name="Jen D."/>
            <person name="Larson L."/>
            <person name="Lewis B."/>
            <person name="Mehta T."/>
            <person name="Park D."/>
            <person name="Pearson M."/>
            <person name="Roberts A."/>
            <person name="Saif S."/>
            <person name="Shea T."/>
            <person name="Shenoy N."/>
            <person name="Sisk P."/>
            <person name="Stolte C."/>
            <person name="Sykes S."/>
            <person name="Thomson T."/>
            <person name="Walk T."/>
            <person name="White J."/>
            <person name="Yandava C."/>
            <person name="Izard J."/>
            <person name="Baranova O.V."/>
            <person name="Blanton J.M."/>
            <person name="Tanner A.C."/>
            <person name="Dewhirst F.E."/>
            <person name="Haas B."/>
            <person name="Nusbaum C."/>
            <person name="Birren B."/>
        </authorList>
    </citation>
    <scope>NUCLEOTIDE SEQUENCE [LARGE SCALE GENOMIC DNA]</scope>
    <source>
        <strain evidence="7">1-1 BBBD Race 1</strain>
    </source>
</reference>
<feature type="domain" description="Dihydroorotate dehydrogenase catalytic" evidence="6">
    <location>
        <begin position="6"/>
        <end position="96"/>
    </location>
</feature>
<evidence type="ECO:0000256" key="1">
    <source>
        <dbReference type="ARBA" id="ARBA00001917"/>
    </source>
</evidence>
<comment type="pathway">
    <text evidence="2">Pyrimidine metabolism; UMP biosynthesis via de novo pathway.</text>
</comment>
<keyword evidence="9" id="KW-1185">Reference proteome</keyword>